<keyword evidence="3 8" id="KW-0808">Transferase</keyword>
<dbReference type="InterPro" id="IPR006366">
    <property type="entry name" value="CobA/CysG_C"/>
</dbReference>
<keyword evidence="4" id="KW-0949">S-adenosyl-L-methionine</keyword>
<dbReference type="InterPro" id="IPR014776">
    <property type="entry name" value="4pyrrole_Mease_sub2"/>
</dbReference>
<dbReference type="NCBIfam" id="TIGR01469">
    <property type="entry name" value="cobA_cysG_Cterm"/>
    <property type="match status" value="1"/>
</dbReference>
<evidence type="ECO:0000256" key="5">
    <source>
        <dbReference type="ARBA" id="ARBA00023244"/>
    </source>
</evidence>
<evidence type="ECO:0000256" key="6">
    <source>
        <dbReference type="ARBA" id="ARBA00023444"/>
    </source>
</evidence>
<evidence type="ECO:0000313" key="11">
    <source>
        <dbReference type="EMBL" id="PSB59410.1"/>
    </source>
</evidence>
<dbReference type="CDD" id="cd11642">
    <property type="entry name" value="SUMT"/>
    <property type="match status" value="1"/>
</dbReference>
<dbReference type="InterPro" id="IPR035996">
    <property type="entry name" value="4pyrrol_Methylase_sf"/>
</dbReference>
<dbReference type="Gene3D" id="3.30.950.10">
    <property type="entry name" value="Methyltransferase, Cobalt-precorrin-4 Transmethylase, Domain 2"/>
    <property type="match status" value="1"/>
</dbReference>
<feature type="domain" description="Tetrapyrrole biosynthesis uroporphyrinogen III synthase" evidence="10">
    <location>
        <begin position="274"/>
        <end position="504"/>
    </location>
</feature>
<dbReference type="RefSeq" id="WP_106299434.1">
    <property type="nucleotide sequence ID" value="NZ_PVWO01000006.1"/>
</dbReference>
<accession>A0A2T1GNB5</accession>
<dbReference type="PANTHER" id="PTHR45790:SF3">
    <property type="entry name" value="S-ADENOSYL-L-METHIONINE-DEPENDENT UROPORPHYRINOGEN III METHYLTRANSFERASE, CHLOROPLASTIC"/>
    <property type="match status" value="1"/>
</dbReference>
<keyword evidence="2 8" id="KW-0489">Methyltransferase</keyword>
<organism evidence="11 12">
    <name type="scientific">Chamaesiphon polymorphus CCALA 037</name>
    <dbReference type="NCBI Taxonomy" id="2107692"/>
    <lineage>
        <taxon>Bacteria</taxon>
        <taxon>Bacillati</taxon>
        <taxon>Cyanobacteriota</taxon>
        <taxon>Cyanophyceae</taxon>
        <taxon>Gomontiellales</taxon>
        <taxon>Chamaesiphonaceae</taxon>
        <taxon>Chamaesiphon</taxon>
    </lineage>
</organism>
<evidence type="ECO:0000256" key="2">
    <source>
        <dbReference type="ARBA" id="ARBA00022603"/>
    </source>
</evidence>
<dbReference type="Proteomes" id="UP000238937">
    <property type="component" value="Unassembled WGS sequence"/>
</dbReference>
<evidence type="ECO:0000256" key="4">
    <source>
        <dbReference type="ARBA" id="ARBA00022691"/>
    </source>
</evidence>
<dbReference type="InterPro" id="IPR000878">
    <property type="entry name" value="4pyrrol_Mease"/>
</dbReference>
<dbReference type="FunFam" id="3.40.1010.10:FF:000001">
    <property type="entry name" value="Siroheme synthase"/>
    <property type="match status" value="1"/>
</dbReference>
<evidence type="ECO:0000259" key="9">
    <source>
        <dbReference type="Pfam" id="PF00590"/>
    </source>
</evidence>
<dbReference type="Gene3D" id="3.40.50.10090">
    <property type="match status" value="2"/>
</dbReference>
<dbReference type="PANTHER" id="PTHR45790">
    <property type="entry name" value="SIROHEME SYNTHASE-RELATED"/>
    <property type="match status" value="1"/>
</dbReference>
<dbReference type="SUPFAM" id="SSF53790">
    <property type="entry name" value="Tetrapyrrole methylase"/>
    <property type="match status" value="1"/>
</dbReference>
<dbReference type="Gene3D" id="3.40.1010.10">
    <property type="entry name" value="Cobalt-precorrin-4 Transmethylase, Domain 1"/>
    <property type="match status" value="1"/>
</dbReference>
<evidence type="ECO:0000259" key="10">
    <source>
        <dbReference type="Pfam" id="PF02602"/>
    </source>
</evidence>
<dbReference type="Pfam" id="PF00590">
    <property type="entry name" value="TP_methylase"/>
    <property type="match status" value="1"/>
</dbReference>
<evidence type="ECO:0000256" key="3">
    <source>
        <dbReference type="ARBA" id="ARBA00022679"/>
    </source>
</evidence>
<evidence type="ECO:0000256" key="1">
    <source>
        <dbReference type="ARBA" id="ARBA00012162"/>
    </source>
</evidence>
<dbReference type="InterPro" id="IPR003043">
    <property type="entry name" value="Uropor_MeTrfase_CS"/>
</dbReference>
<sequence>MSKVYIVGAGPGDVSFLTLRAQQILTQAEVLIYDALVDRGLLELVPETCVLVNVGKRGGQPSMLQSEIDALLVEYARTERTVVRLKSGDPFIFGRVTAEIDALTAANCDYEVIPGLSTALVAPLLAGIPLTDPVLSRGFAVITAHLPDDLDWDALARIPTVVILMGTRQLAEVVAQFLKHDRSINTPIAIIRWAGTSQQQIWVSDLGGIVAETDGFDLSPSVIVVGQVVRLREYINCDASTSPISNELVLTHSHPSPLAGKTVLVTRAAGQASDFSQMLRSRGARVIEMPTLEIVPPSSWQDLDREIDRLNAFDWLILTSTNGVDALFARLAVAGKDSRALAGVNITAVGQKTAQSLQQHGITPDFIPPDFVADALVSNFPVDPHGQRILFPRVETGGREVLVREFTNLGATVVEVAAYQSQCPQEIDPAVAMALQQQQIEIVTFASSKTVKNFCRLIGNSLPIDWQQQVCIASIGPQTSATCRELLGKVDIEATEYTLPGLVAALELGLGVRK</sequence>
<keyword evidence="12" id="KW-1185">Reference proteome</keyword>
<keyword evidence="5" id="KW-0627">Porphyrin biosynthesis</keyword>
<evidence type="ECO:0000313" key="12">
    <source>
        <dbReference type="Proteomes" id="UP000238937"/>
    </source>
</evidence>
<dbReference type="CDD" id="cd06578">
    <property type="entry name" value="HemD"/>
    <property type="match status" value="1"/>
</dbReference>
<dbReference type="PROSITE" id="PS00840">
    <property type="entry name" value="SUMT_2"/>
    <property type="match status" value="1"/>
</dbReference>
<dbReference type="OrthoDB" id="9815856at2"/>
<comment type="caution">
    <text evidence="11">The sequence shown here is derived from an EMBL/GenBank/DDBJ whole genome shotgun (WGS) entry which is preliminary data.</text>
</comment>
<evidence type="ECO:0000256" key="8">
    <source>
        <dbReference type="RuleBase" id="RU003960"/>
    </source>
</evidence>
<reference evidence="11 12" key="1">
    <citation type="submission" date="2018-03" db="EMBL/GenBank/DDBJ databases">
        <title>The ancient ancestry and fast evolution of plastids.</title>
        <authorList>
            <person name="Moore K.R."/>
            <person name="Magnabosco C."/>
            <person name="Momper L."/>
            <person name="Gold D.A."/>
            <person name="Bosak T."/>
            <person name="Fournier G.P."/>
        </authorList>
    </citation>
    <scope>NUCLEOTIDE SEQUENCE [LARGE SCALE GENOMIC DNA]</scope>
    <source>
        <strain evidence="11 12">CCALA 037</strain>
    </source>
</reference>
<dbReference type="GO" id="GO:0004852">
    <property type="term" value="F:uroporphyrinogen-III synthase activity"/>
    <property type="evidence" value="ECO:0007669"/>
    <property type="project" value="InterPro"/>
</dbReference>
<dbReference type="EC" id="2.1.1.107" evidence="1"/>
<name>A0A2T1GNB5_9CYAN</name>
<comment type="pathway">
    <text evidence="6">Porphyrin-containing compound metabolism.</text>
</comment>
<dbReference type="AlphaFoldDB" id="A0A2T1GNB5"/>
<proteinExistence type="inferred from homology"/>
<dbReference type="Pfam" id="PF02602">
    <property type="entry name" value="HEM4"/>
    <property type="match status" value="1"/>
</dbReference>
<comment type="function">
    <text evidence="7">Catalyzes the two successive C-2 and C-7 methylation reactions involved in the conversion of uroporphyrinogen III to precorrin-2 via the intermediate formation of precorrin-1. It is a step in the biosynthesis of both cobalamin (vitamin B12) and siroheme.</text>
</comment>
<dbReference type="GO" id="GO:0019354">
    <property type="term" value="P:siroheme biosynthetic process"/>
    <property type="evidence" value="ECO:0007669"/>
    <property type="project" value="InterPro"/>
</dbReference>
<dbReference type="InterPro" id="IPR050161">
    <property type="entry name" value="Siro_Cobalamin_biosynth"/>
</dbReference>
<feature type="domain" description="Tetrapyrrole methylase" evidence="9">
    <location>
        <begin position="3"/>
        <end position="207"/>
    </location>
</feature>
<protein>
    <recommendedName>
        <fullName evidence="1">uroporphyrinogen-III C-methyltransferase</fullName>
        <ecNumber evidence="1">2.1.1.107</ecNumber>
    </recommendedName>
</protein>
<dbReference type="EMBL" id="PVWO01000006">
    <property type="protein sequence ID" value="PSB59410.1"/>
    <property type="molecule type" value="Genomic_DNA"/>
</dbReference>
<dbReference type="InterPro" id="IPR014777">
    <property type="entry name" value="4pyrrole_Mease_sub1"/>
</dbReference>
<dbReference type="InterPro" id="IPR003754">
    <property type="entry name" value="4pyrrol_synth_uPrphyn_synth"/>
</dbReference>
<dbReference type="FunFam" id="3.40.50.10090:FF:000001">
    <property type="entry name" value="Bifunctional uroporphyrinogen-III C-methyltransferase/uroporphyrinogen-III synthase"/>
    <property type="match status" value="1"/>
</dbReference>
<dbReference type="GO" id="GO:0004851">
    <property type="term" value="F:uroporphyrin-III C-methyltransferase activity"/>
    <property type="evidence" value="ECO:0007669"/>
    <property type="project" value="UniProtKB-EC"/>
</dbReference>
<gene>
    <name evidence="11" type="primary">cobA</name>
    <name evidence="11" type="ORF">C7B77_00880</name>
</gene>
<dbReference type="GO" id="GO:0032259">
    <property type="term" value="P:methylation"/>
    <property type="evidence" value="ECO:0007669"/>
    <property type="project" value="UniProtKB-KW"/>
</dbReference>
<comment type="similarity">
    <text evidence="8">Belongs to the precorrin methyltransferase family.</text>
</comment>
<dbReference type="InterPro" id="IPR036108">
    <property type="entry name" value="4pyrrol_syn_uPrphyn_synt_sf"/>
</dbReference>
<evidence type="ECO:0000256" key="7">
    <source>
        <dbReference type="ARBA" id="ARBA00054030"/>
    </source>
</evidence>
<dbReference type="NCBIfam" id="NF004790">
    <property type="entry name" value="PRK06136.1"/>
    <property type="match status" value="1"/>
</dbReference>
<dbReference type="SUPFAM" id="SSF69618">
    <property type="entry name" value="HemD-like"/>
    <property type="match status" value="1"/>
</dbReference>
<dbReference type="PROSITE" id="PS00839">
    <property type="entry name" value="SUMT_1"/>
    <property type="match status" value="1"/>
</dbReference>